<dbReference type="Proteomes" id="UP000194266">
    <property type="component" value="Unassembled WGS sequence"/>
</dbReference>
<evidence type="ECO:0000256" key="1">
    <source>
        <dbReference type="SAM" id="Phobius"/>
    </source>
</evidence>
<dbReference type="EMBL" id="MRYD01000029">
    <property type="protein sequence ID" value="OSZ60898.1"/>
    <property type="molecule type" value="Genomic_DNA"/>
</dbReference>
<comment type="caution">
    <text evidence="2">The sequence shown here is derived from an EMBL/GenBank/DDBJ whole genome shotgun (WGS) entry which is preliminary data.</text>
</comment>
<evidence type="ECO:0000313" key="2">
    <source>
        <dbReference type="EMBL" id="OSZ60898.1"/>
    </source>
</evidence>
<feature type="transmembrane region" description="Helical" evidence="1">
    <location>
        <begin position="24"/>
        <end position="43"/>
    </location>
</feature>
<feature type="transmembrane region" description="Helical" evidence="1">
    <location>
        <begin position="113"/>
        <end position="131"/>
    </location>
</feature>
<evidence type="ECO:0000313" key="3">
    <source>
        <dbReference type="Proteomes" id="UP000194266"/>
    </source>
</evidence>
<organism evidence="2 3">
    <name type="scientific">Streptomyces pharetrae CZA14</name>
    <dbReference type="NCBI Taxonomy" id="1144883"/>
    <lineage>
        <taxon>Bacteria</taxon>
        <taxon>Bacillati</taxon>
        <taxon>Actinomycetota</taxon>
        <taxon>Actinomycetes</taxon>
        <taxon>Kitasatosporales</taxon>
        <taxon>Streptomycetaceae</taxon>
        <taxon>Streptomyces</taxon>
    </lineage>
</organism>
<accession>A0ABX3YNY1</accession>
<sequence>MDADRVKHLEFIQATIARLGTNSFLVKGWALTLGAGFLALSAGQKSGTVAGAGVVPLLCFWFLDAHFLRQERLYRRLYDAARRPDSAVEVLSMDVRPFRPDVPLYRAVLSDSLGLFYGALVLTELALVIVLS</sequence>
<proteinExistence type="predicted"/>
<name>A0ABX3YNY1_9ACTN</name>
<keyword evidence="1" id="KW-1133">Transmembrane helix</keyword>
<keyword evidence="1" id="KW-0472">Membrane</keyword>
<feature type="transmembrane region" description="Helical" evidence="1">
    <location>
        <begin position="49"/>
        <end position="68"/>
    </location>
</feature>
<reference evidence="2 3" key="1">
    <citation type="submission" date="2016-12" db="EMBL/GenBank/DDBJ databases">
        <title>Genome Mining:The Detection of Biosynthetic Gene Clusters to Aid in the Expression of Curamycin A produced by Streptomyces sp. strain CZA14.</title>
        <authorList>
            <person name="Durrell K.A."/>
            <person name="Kirby B.M."/>
            <person name="Khan W."/>
            <person name="Mthethwa T."/>
            <person name="Le Roes-Hill M."/>
        </authorList>
    </citation>
    <scope>NUCLEOTIDE SEQUENCE [LARGE SCALE GENOMIC DNA]</scope>
    <source>
        <strain evidence="2 3">CZA14</strain>
    </source>
</reference>
<keyword evidence="3" id="KW-1185">Reference proteome</keyword>
<keyword evidence="1" id="KW-0812">Transmembrane</keyword>
<gene>
    <name evidence="2" type="ORF">OQI_08445</name>
</gene>
<protein>
    <submittedName>
        <fullName evidence="2">Uncharacterized protein</fullName>
    </submittedName>
</protein>